<dbReference type="GO" id="GO:0003700">
    <property type="term" value="F:DNA-binding transcription factor activity"/>
    <property type="evidence" value="ECO:0007669"/>
    <property type="project" value="InterPro"/>
</dbReference>
<evidence type="ECO:0000256" key="1">
    <source>
        <dbReference type="ARBA" id="ARBA00023015"/>
    </source>
</evidence>
<dbReference type="KEGG" id="sacz:AOT14_15860"/>
<accession>A0A0S1AYZ3</accession>
<dbReference type="PATRIC" id="fig|128780.6.peg.1592"/>
<evidence type="ECO:0000313" key="6">
    <source>
        <dbReference type="Proteomes" id="UP000061010"/>
    </source>
</evidence>
<reference evidence="5 6" key="1">
    <citation type="journal article" date="2015" name="Genome Announc.">
        <title>Complete Genome Sequencing of Stenotrophomonas acidaminiphila ZAC14D2_NAIMI4_2, a Multidrug-Resistant Strain Isolated from Sediments of a Polluted River in Mexico, Uncovers New Antibiotic Resistance Genes and a Novel Class-II Lasso Peptide Biosynthesis Gene Cluster.</title>
        <authorList>
            <person name="Vinuesa P."/>
            <person name="Ochoa-Sanchez L.E."/>
        </authorList>
    </citation>
    <scope>NUCLEOTIDE SEQUENCE [LARGE SCALE GENOMIC DNA]</scope>
    <source>
        <strain evidence="5 6">ZAC14D2_NAIMI4_2</strain>
    </source>
</reference>
<proteinExistence type="predicted"/>
<dbReference type="EMBL" id="CP012900">
    <property type="protein sequence ID" value="ALJ27977.1"/>
    <property type="molecule type" value="Genomic_DNA"/>
</dbReference>
<keyword evidence="2" id="KW-0238">DNA-binding</keyword>
<dbReference type="Gene3D" id="1.10.10.60">
    <property type="entry name" value="Homeodomain-like"/>
    <property type="match status" value="1"/>
</dbReference>
<dbReference type="InterPro" id="IPR009057">
    <property type="entry name" value="Homeodomain-like_sf"/>
</dbReference>
<protein>
    <submittedName>
        <fullName evidence="5">HTH transcriptional regulator</fullName>
    </submittedName>
</protein>
<dbReference type="Pfam" id="PF20240">
    <property type="entry name" value="DUF6597"/>
    <property type="match status" value="1"/>
</dbReference>
<keyword evidence="3" id="KW-0804">Transcription</keyword>
<dbReference type="InterPro" id="IPR046532">
    <property type="entry name" value="DUF6597"/>
</dbReference>
<dbReference type="OrthoDB" id="9809338at2"/>
<feature type="domain" description="HTH araC/xylS-type" evidence="4">
    <location>
        <begin position="158"/>
        <end position="255"/>
    </location>
</feature>
<sequence length="299" mass="32184">MDYSEHPPPPGLRRHVRCLWVLRDAAPDGEPQVIYPDGCCELLAELGVPLRFHGADGQVRADQPFCFAAQQRGPIRLQATGAVFCIGVRLAPASSALVAGAWLPALRDHAPDLYTLDPGFATRFGEAAHACAATQSPDPLWRLLHGQCTGFTPDTLIERAVAMLDAADGDLRITALAQRLGTGLRTLQPRFLAAVGMTPKEYARVRRLQALLRTLDAEDADIADAAARHGYSDQAHATHDLLSWTGTTPARLLRALQGDRHGDDALRLAAAFVRGTSARPAALARGTHCRMAARRSDGT</sequence>
<evidence type="ECO:0000313" key="5">
    <source>
        <dbReference type="EMBL" id="ALJ27977.1"/>
    </source>
</evidence>
<dbReference type="PANTHER" id="PTHR46796">
    <property type="entry name" value="HTH-TYPE TRANSCRIPTIONAL ACTIVATOR RHAS-RELATED"/>
    <property type="match status" value="1"/>
</dbReference>
<keyword evidence="6" id="KW-1185">Reference proteome</keyword>
<evidence type="ECO:0000256" key="2">
    <source>
        <dbReference type="ARBA" id="ARBA00023125"/>
    </source>
</evidence>
<keyword evidence="1" id="KW-0805">Transcription regulation</keyword>
<dbReference type="InterPro" id="IPR050204">
    <property type="entry name" value="AraC_XylS_family_regulators"/>
</dbReference>
<dbReference type="GO" id="GO:0043565">
    <property type="term" value="F:sequence-specific DNA binding"/>
    <property type="evidence" value="ECO:0007669"/>
    <property type="project" value="InterPro"/>
</dbReference>
<organism evidence="5 6">
    <name type="scientific">Stenotrophomonas acidaminiphila</name>
    <dbReference type="NCBI Taxonomy" id="128780"/>
    <lineage>
        <taxon>Bacteria</taxon>
        <taxon>Pseudomonadati</taxon>
        <taxon>Pseudomonadota</taxon>
        <taxon>Gammaproteobacteria</taxon>
        <taxon>Lysobacterales</taxon>
        <taxon>Lysobacteraceae</taxon>
        <taxon>Stenotrophomonas</taxon>
    </lineage>
</organism>
<dbReference type="PROSITE" id="PS01124">
    <property type="entry name" value="HTH_ARAC_FAMILY_2"/>
    <property type="match status" value="1"/>
</dbReference>
<dbReference type="SUPFAM" id="SSF46689">
    <property type="entry name" value="Homeodomain-like"/>
    <property type="match status" value="1"/>
</dbReference>
<dbReference type="AlphaFoldDB" id="A0A0S1AYZ3"/>
<dbReference type="Pfam" id="PF12833">
    <property type="entry name" value="HTH_18"/>
    <property type="match status" value="1"/>
</dbReference>
<evidence type="ECO:0000259" key="4">
    <source>
        <dbReference type="PROSITE" id="PS01124"/>
    </source>
</evidence>
<dbReference type="SMART" id="SM00342">
    <property type="entry name" value="HTH_ARAC"/>
    <property type="match status" value="1"/>
</dbReference>
<name>A0A0S1AYZ3_9GAMM</name>
<evidence type="ECO:0000256" key="3">
    <source>
        <dbReference type="ARBA" id="ARBA00023163"/>
    </source>
</evidence>
<dbReference type="Proteomes" id="UP000061010">
    <property type="component" value="Chromosome"/>
</dbReference>
<dbReference type="InterPro" id="IPR018060">
    <property type="entry name" value="HTH_AraC"/>
</dbReference>
<dbReference type="PANTHER" id="PTHR46796:SF15">
    <property type="entry name" value="BLL1074 PROTEIN"/>
    <property type="match status" value="1"/>
</dbReference>
<gene>
    <name evidence="5" type="ORF">AOT14_15860</name>
</gene>